<evidence type="ECO:0000313" key="3">
    <source>
        <dbReference type="Proteomes" id="UP000635245"/>
    </source>
</evidence>
<dbReference type="SUPFAM" id="SSF54593">
    <property type="entry name" value="Glyoxalase/Bleomycin resistance protein/Dihydroxybiphenyl dioxygenase"/>
    <property type="match status" value="1"/>
</dbReference>
<dbReference type="PANTHER" id="PTHR35908">
    <property type="entry name" value="HYPOTHETICAL FUSION PROTEIN"/>
    <property type="match status" value="1"/>
</dbReference>
<dbReference type="EMBL" id="JAENJH010000002">
    <property type="protein sequence ID" value="MBK1784706.1"/>
    <property type="molecule type" value="Genomic_DNA"/>
</dbReference>
<dbReference type="InterPro" id="IPR041581">
    <property type="entry name" value="Glyoxalase_6"/>
</dbReference>
<gene>
    <name evidence="2" type="ORF">JHE00_10240</name>
</gene>
<evidence type="ECO:0000259" key="1">
    <source>
        <dbReference type="Pfam" id="PF18029"/>
    </source>
</evidence>
<organism evidence="2 3">
    <name type="scientific">Prauserella cavernicola</name>
    <dbReference type="NCBI Taxonomy" id="2800127"/>
    <lineage>
        <taxon>Bacteria</taxon>
        <taxon>Bacillati</taxon>
        <taxon>Actinomycetota</taxon>
        <taxon>Actinomycetes</taxon>
        <taxon>Pseudonocardiales</taxon>
        <taxon>Pseudonocardiaceae</taxon>
        <taxon>Prauserella</taxon>
    </lineage>
</organism>
<comment type="caution">
    <text evidence="2">The sequence shown here is derived from an EMBL/GenBank/DDBJ whole genome shotgun (WGS) entry which is preliminary data.</text>
</comment>
<keyword evidence="3" id="KW-1185">Reference proteome</keyword>
<dbReference type="Gene3D" id="3.10.180.10">
    <property type="entry name" value="2,3-Dihydroxybiphenyl 1,2-Dioxygenase, domain 1"/>
    <property type="match status" value="1"/>
</dbReference>
<dbReference type="PANTHER" id="PTHR35908:SF1">
    <property type="entry name" value="CONSERVED PROTEIN"/>
    <property type="match status" value="1"/>
</dbReference>
<dbReference type="AlphaFoldDB" id="A0A934V241"/>
<dbReference type="RefSeq" id="WP_200317289.1">
    <property type="nucleotide sequence ID" value="NZ_JAENJH010000002.1"/>
</dbReference>
<protein>
    <submittedName>
        <fullName evidence="2">VOC family protein</fullName>
    </submittedName>
</protein>
<feature type="domain" description="Glyoxalase-like" evidence="1">
    <location>
        <begin position="8"/>
        <end position="114"/>
    </location>
</feature>
<name>A0A934V241_9PSEU</name>
<proteinExistence type="predicted"/>
<dbReference type="CDD" id="cd06587">
    <property type="entry name" value="VOC"/>
    <property type="match status" value="1"/>
</dbReference>
<sequence length="117" mass="12797">MPVHVIAIAVDCADAEALAAFWREALGYPEPHRWSDADGRRYVQLDGDPPLLFQPVPEGKTGKNRLHLDVAPAEGDQYAEVDRLAGLGATVLSDESRHPWVVLADPEGNEFCVLPAR</sequence>
<dbReference type="Pfam" id="PF18029">
    <property type="entry name" value="Glyoxalase_6"/>
    <property type="match status" value="1"/>
</dbReference>
<reference evidence="2" key="1">
    <citation type="submission" date="2020-12" db="EMBL/GenBank/DDBJ databases">
        <title>Prauserella sp. ASG 168, a novel actinomycete isolated from cave rock.</title>
        <authorList>
            <person name="Suriyachadkun C."/>
        </authorList>
    </citation>
    <scope>NUCLEOTIDE SEQUENCE</scope>
    <source>
        <strain evidence="2">ASG 168</strain>
    </source>
</reference>
<evidence type="ECO:0000313" key="2">
    <source>
        <dbReference type="EMBL" id="MBK1784706.1"/>
    </source>
</evidence>
<dbReference type="Proteomes" id="UP000635245">
    <property type="component" value="Unassembled WGS sequence"/>
</dbReference>
<accession>A0A934V241</accession>
<dbReference type="InterPro" id="IPR029068">
    <property type="entry name" value="Glyas_Bleomycin-R_OHBP_Dase"/>
</dbReference>